<protein>
    <submittedName>
        <fullName evidence="1">Uncharacterized protein</fullName>
    </submittedName>
</protein>
<organism evidence="1 2">
    <name type="scientific">Cichorium intybus</name>
    <name type="common">Chicory</name>
    <dbReference type="NCBI Taxonomy" id="13427"/>
    <lineage>
        <taxon>Eukaryota</taxon>
        <taxon>Viridiplantae</taxon>
        <taxon>Streptophyta</taxon>
        <taxon>Embryophyta</taxon>
        <taxon>Tracheophyta</taxon>
        <taxon>Spermatophyta</taxon>
        <taxon>Magnoliopsida</taxon>
        <taxon>eudicotyledons</taxon>
        <taxon>Gunneridae</taxon>
        <taxon>Pentapetalae</taxon>
        <taxon>asterids</taxon>
        <taxon>campanulids</taxon>
        <taxon>Asterales</taxon>
        <taxon>Asteraceae</taxon>
        <taxon>Cichorioideae</taxon>
        <taxon>Cichorieae</taxon>
        <taxon>Cichoriinae</taxon>
        <taxon>Cichorium</taxon>
    </lineage>
</organism>
<sequence>MPFFPCGVSYALGKCLGLAKIVQCFGIEVSLLNEGSQGKQRIDQIEQEISLLSQFKHDNIVSIGVICLSSLIRLGMEAILILSITHPFKTKLICLKTSVAIRTHKVNVQHKSRKVFYPAQPQFGYRAHIIRSPCYLIPLTNFSLNNSEIAPPKVAYLMNPEGTMENHDNKDDKGSNEVALGASPKSGVCEDVLGSINYVAPQPPSPVREGSDEGYSPTPRTSISYNNFNAVPRGYAESHEKPSQKSHDLRSFS</sequence>
<evidence type="ECO:0000313" key="1">
    <source>
        <dbReference type="EMBL" id="KAI3768531.1"/>
    </source>
</evidence>
<evidence type="ECO:0000313" key="2">
    <source>
        <dbReference type="Proteomes" id="UP001055811"/>
    </source>
</evidence>
<name>A0ACB9FC09_CICIN</name>
<proteinExistence type="predicted"/>
<keyword evidence="2" id="KW-1185">Reference proteome</keyword>
<dbReference type="Proteomes" id="UP001055811">
    <property type="component" value="Linkage Group LG03"/>
</dbReference>
<dbReference type="EMBL" id="CM042011">
    <property type="protein sequence ID" value="KAI3768531.1"/>
    <property type="molecule type" value="Genomic_DNA"/>
</dbReference>
<accession>A0ACB9FC09</accession>
<reference evidence="2" key="1">
    <citation type="journal article" date="2022" name="Mol. Ecol. Resour.">
        <title>The genomes of chicory, endive, great burdock and yacon provide insights into Asteraceae palaeo-polyploidization history and plant inulin production.</title>
        <authorList>
            <person name="Fan W."/>
            <person name="Wang S."/>
            <person name="Wang H."/>
            <person name="Wang A."/>
            <person name="Jiang F."/>
            <person name="Liu H."/>
            <person name="Zhao H."/>
            <person name="Xu D."/>
            <person name="Zhang Y."/>
        </authorList>
    </citation>
    <scope>NUCLEOTIDE SEQUENCE [LARGE SCALE GENOMIC DNA]</scope>
    <source>
        <strain evidence="2">cv. Punajuju</strain>
    </source>
</reference>
<comment type="caution">
    <text evidence="1">The sequence shown here is derived from an EMBL/GenBank/DDBJ whole genome shotgun (WGS) entry which is preliminary data.</text>
</comment>
<gene>
    <name evidence="1" type="ORF">L2E82_19288</name>
</gene>
<reference evidence="1 2" key="2">
    <citation type="journal article" date="2022" name="Mol. Ecol. Resour.">
        <title>The genomes of chicory, endive, great burdock and yacon provide insights into Asteraceae paleo-polyploidization history and plant inulin production.</title>
        <authorList>
            <person name="Fan W."/>
            <person name="Wang S."/>
            <person name="Wang H."/>
            <person name="Wang A."/>
            <person name="Jiang F."/>
            <person name="Liu H."/>
            <person name="Zhao H."/>
            <person name="Xu D."/>
            <person name="Zhang Y."/>
        </authorList>
    </citation>
    <scope>NUCLEOTIDE SEQUENCE [LARGE SCALE GENOMIC DNA]</scope>
    <source>
        <strain evidence="2">cv. Punajuju</strain>
        <tissue evidence="1">Leaves</tissue>
    </source>
</reference>